<dbReference type="EMBL" id="CM023481">
    <property type="protein sequence ID" value="KAH6946032.1"/>
    <property type="molecule type" value="Genomic_DNA"/>
</dbReference>
<organism evidence="1 2">
    <name type="scientific">Hyalomma asiaticum</name>
    <name type="common">Tick</name>
    <dbReference type="NCBI Taxonomy" id="266040"/>
    <lineage>
        <taxon>Eukaryota</taxon>
        <taxon>Metazoa</taxon>
        <taxon>Ecdysozoa</taxon>
        <taxon>Arthropoda</taxon>
        <taxon>Chelicerata</taxon>
        <taxon>Arachnida</taxon>
        <taxon>Acari</taxon>
        <taxon>Parasitiformes</taxon>
        <taxon>Ixodida</taxon>
        <taxon>Ixodoidea</taxon>
        <taxon>Ixodidae</taxon>
        <taxon>Hyalomminae</taxon>
        <taxon>Hyalomma</taxon>
    </lineage>
</organism>
<name>A0ACB7TI84_HYAAI</name>
<protein>
    <submittedName>
        <fullName evidence="1">Uncharacterized protein</fullName>
    </submittedName>
</protein>
<gene>
    <name evidence="1" type="ORF">HPB50_011275</name>
</gene>
<dbReference type="Proteomes" id="UP000821845">
    <property type="component" value="Chromosome 1"/>
</dbReference>
<keyword evidence="2" id="KW-1185">Reference proteome</keyword>
<comment type="caution">
    <text evidence="1">The sequence shown here is derived from an EMBL/GenBank/DDBJ whole genome shotgun (WGS) entry which is preliminary data.</text>
</comment>
<proteinExistence type="predicted"/>
<evidence type="ECO:0000313" key="2">
    <source>
        <dbReference type="Proteomes" id="UP000821845"/>
    </source>
</evidence>
<accession>A0ACB7TI84</accession>
<evidence type="ECO:0000313" key="1">
    <source>
        <dbReference type="EMBL" id="KAH6946032.1"/>
    </source>
</evidence>
<sequence length="245" mass="27212">MHDGEDEDTINAHIAGMHKEMNKSSPNYDYLADSMKRTFSGRRSWIGLHIPSVKDVLEKYPALSKSTIVHLEFNLISKVQLVGTLTQAFQRVSLKIVNTVRKKRHLDTLLNEIISRLESATEPSESNDVLLTAAVCVLPSLVKERVEAFIRPDDSGTNFIFPTVTYEPGGSVFNATQFIVRLEEISIAEGTLLEAVATQIALYWAFDIVFDPKAKRSLDLICRAAHVDSGVSPTPLVRLAAALFE</sequence>
<reference evidence="1" key="1">
    <citation type="submission" date="2020-05" db="EMBL/GenBank/DDBJ databases">
        <title>Large-scale comparative analyses of tick genomes elucidate their genetic diversity and vector capacities.</title>
        <authorList>
            <person name="Jia N."/>
            <person name="Wang J."/>
            <person name="Shi W."/>
            <person name="Du L."/>
            <person name="Sun Y."/>
            <person name="Zhan W."/>
            <person name="Jiang J."/>
            <person name="Wang Q."/>
            <person name="Zhang B."/>
            <person name="Ji P."/>
            <person name="Sakyi L.B."/>
            <person name="Cui X."/>
            <person name="Yuan T."/>
            <person name="Jiang B."/>
            <person name="Yang W."/>
            <person name="Lam T.T.-Y."/>
            <person name="Chang Q."/>
            <person name="Ding S."/>
            <person name="Wang X."/>
            <person name="Zhu J."/>
            <person name="Ruan X."/>
            <person name="Zhao L."/>
            <person name="Wei J."/>
            <person name="Que T."/>
            <person name="Du C."/>
            <person name="Cheng J."/>
            <person name="Dai P."/>
            <person name="Han X."/>
            <person name="Huang E."/>
            <person name="Gao Y."/>
            <person name="Liu J."/>
            <person name="Shao H."/>
            <person name="Ye R."/>
            <person name="Li L."/>
            <person name="Wei W."/>
            <person name="Wang X."/>
            <person name="Wang C."/>
            <person name="Yang T."/>
            <person name="Huo Q."/>
            <person name="Li W."/>
            <person name="Guo W."/>
            <person name="Chen H."/>
            <person name="Zhou L."/>
            <person name="Ni X."/>
            <person name="Tian J."/>
            <person name="Zhou Y."/>
            <person name="Sheng Y."/>
            <person name="Liu T."/>
            <person name="Pan Y."/>
            <person name="Xia L."/>
            <person name="Li J."/>
            <person name="Zhao F."/>
            <person name="Cao W."/>
        </authorList>
    </citation>
    <scope>NUCLEOTIDE SEQUENCE</scope>
    <source>
        <strain evidence="1">Hyas-2018</strain>
    </source>
</reference>